<dbReference type="AlphaFoldDB" id="A0A8J5MD90"/>
<feature type="region of interest" description="Disordered" evidence="1">
    <location>
        <begin position="164"/>
        <end position="191"/>
    </location>
</feature>
<feature type="transmembrane region" description="Helical" evidence="2">
    <location>
        <begin position="501"/>
        <end position="522"/>
    </location>
</feature>
<dbReference type="EMBL" id="JAENGY010001481">
    <property type="protein sequence ID" value="KAG6948968.1"/>
    <property type="molecule type" value="Genomic_DNA"/>
</dbReference>
<evidence type="ECO:0000313" key="3">
    <source>
        <dbReference type="EMBL" id="KAG6948968.1"/>
    </source>
</evidence>
<feature type="transmembrane region" description="Helical" evidence="2">
    <location>
        <begin position="808"/>
        <end position="829"/>
    </location>
</feature>
<dbReference type="Proteomes" id="UP000709295">
    <property type="component" value="Unassembled WGS sequence"/>
</dbReference>
<feature type="transmembrane region" description="Helical" evidence="2">
    <location>
        <begin position="352"/>
        <end position="370"/>
    </location>
</feature>
<protein>
    <recommendedName>
        <fullName evidence="5">Transmembrane protein</fullName>
    </recommendedName>
</protein>
<accession>A0A8J5MD90</accession>
<feature type="region of interest" description="Disordered" evidence="1">
    <location>
        <begin position="973"/>
        <end position="1082"/>
    </location>
</feature>
<feature type="compositionally biased region" description="Basic and acidic residues" evidence="1">
    <location>
        <begin position="924"/>
        <end position="935"/>
    </location>
</feature>
<feature type="compositionally biased region" description="Basic and acidic residues" evidence="1">
    <location>
        <begin position="1062"/>
        <end position="1073"/>
    </location>
</feature>
<evidence type="ECO:0008006" key="5">
    <source>
        <dbReference type="Google" id="ProtNLM"/>
    </source>
</evidence>
<sequence length="1082" mass="119599">MHDNSASWKAMDGIQSGVIPLHTSGTRSPSLGGSGSRENIRGVAVVPQLGAIPSSPKRGSSVLRNVRGRVLPSIAIDAGPRNDHERTYNTGDDARPDLRRSLRRSSSFSQEIRSLSAEHLQSLDSIDILPRNSGQSSHECVASQASPMAAGSKIFVLNNERGTKIRRSDSPSNVRERTHGVVKPPGTIEGSSEKNGAANCVLLAHIPSLKLLPPQKRKAFIIPTPPPPTERQQSHQDISLFGYSLAPVYDFWERLQVSHCGQYSVERMLALDEYCQRVSIIRVLAVCLFFPFGPLIVIVLTECMPLEAVDKGALANYVFWIRHAIMGTILVFCAMIQAKVWIPEVPLSVKQVLMVAIGSSVLYTALNILVAELWVFPIPFLVVAGAPVLISIWAIASRLVLGPHPVEGVQDGSFRGRRVLLLTAVHASLLAIYPAYQAVFLEVDGFLELAMFALLPVINLSLKNLQTALGSHLEDSLPEVIIFSVDVFNAIYSVLCMHSANSIKMVALTLVLNTFVLILSLHGMNRRSRVARECRSFQLMERQQQQIRRTQSVLDSVVTGGCSPALLNTLVTTTLRMLQAPGQLDTHELRTIRLLSGMPHQLSSSSSALLDSLAARSVYNNNRRTTVTTCVAQIKSRFSSAAVEGRVLSATHFPPPSPYKSMLAKRLRGTVLVVPTHVSSRTTINEIETSACQQDKRDESTSTKTETSDTQPNSAELLEIPMLQTLYLTTPHVEQVIHAMPHSIVEPIPSLPRPSRLWISLFGQEVSDKLIPLVSKNNPFIGTVLDETRKLNTRAVKQTLQLLFNNEYLGLMAYTQCIIPVVYLLYMPILQALPNHVYYPTHYRYFGGENEFDERMTVIGILAGLQFAVLMALQVFVVKCFGVSTIYQIAFVLETHFSLLQGRLLMWLVFAVQSTLMHYGTPPKVHDKAVPHDGQRSSPTRSDTQRVRSFTQVIRGLSTEPLRTLDSLAVLRQDSGRSCNGQQTSTESPRVDSKGLPRRSSYVLEIRPDSPTKRCLRQTSSLSNFRELSTTIPKPPGTIEGSPEKKNSMTGPDGSKMAASSQKRDSPYHRRSSDSQAFVWRL</sequence>
<keyword evidence="2" id="KW-1133">Transmembrane helix</keyword>
<feature type="transmembrane region" description="Helical" evidence="2">
    <location>
        <begin position="419"/>
        <end position="439"/>
    </location>
</feature>
<feature type="compositionally biased region" description="Basic and acidic residues" evidence="1">
    <location>
        <begin position="164"/>
        <end position="179"/>
    </location>
</feature>
<feature type="transmembrane region" description="Helical" evidence="2">
    <location>
        <begin position="376"/>
        <end position="399"/>
    </location>
</feature>
<evidence type="ECO:0000256" key="2">
    <source>
        <dbReference type="SAM" id="Phobius"/>
    </source>
</evidence>
<gene>
    <name evidence="3" type="ORF">JG688_00014839</name>
</gene>
<feature type="transmembrane region" description="Helical" evidence="2">
    <location>
        <begin position="856"/>
        <end position="877"/>
    </location>
</feature>
<feature type="compositionally biased region" description="Basic and acidic residues" evidence="1">
    <location>
        <begin position="80"/>
        <end position="100"/>
    </location>
</feature>
<feature type="region of interest" description="Disordered" evidence="1">
    <location>
        <begin position="685"/>
        <end position="713"/>
    </location>
</feature>
<evidence type="ECO:0000313" key="4">
    <source>
        <dbReference type="Proteomes" id="UP000709295"/>
    </source>
</evidence>
<feature type="region of interest" description="Disordered" evidence="1">
    <location>
        <begin position="923"/>
        <end position="947"/>
    </location>
</feature>
<keyword evidence="2" id="KW-0472">Membrane</keyword>
<feature type="compositionally biased region" description="Polar residues" evidence="1">
    <location>
        <begin position="936"/>
        <end position="947"/>
    </location>
</feature>
<comment type="caution">
    <text evidence="3">The sequence shown here is derived from an EMBL/GenBank/DDBJ whole genome shotgun (WGS) entry which is preliminary data.</text>
</comment>
<keyword evidence="4" id="KW-1185">Reference proteome</keyword>
<organism evidence="3 4">
    <name type="scientific">Phytophthora aleatoria</name>
    <dbReference type="NCBI Taxonomy" id="2496075"/>
    <lineage>
        <taxon>Eukaryota</taxon>
        <taxon>Sar</taxon>
        <taxon>Stramenopiles</taxon>
        <taxon>Oomycota</taxon>
        <taxon>Peronosporomycetes</taxon>
        <taxon>Peronosporales</taxon>
        <taxon>Peronosporaceae</taxon>
        <taxon>Phytophthora</taxon>
    </lineage>
</organism>
<keyword evidence="2" id="KW-0812">Transmembrane</keyword>
<evidence type="ECO:0000256" key="1">
    <source>
        <dbReference type="SAM" id="MobiDB-lite"/>
    </source>
</evidence>
<feature type="compositionally biased region" description="Polar residues" evidence="1">
    <location>
        <begin position="976"/>
        <end position="988"/>
    </location>
</feature>
<feature type="compositionally biased region" description="Polar residues" evidence="1">
    <location>
        <begin position="1017"/>
        <end position="1032"/>
    </location>
</feature>
<name>A0A8J5MD90_9STRA</name>
<feature type="transmembrane region" description="Helical" evidence="2">
    <location>
        <begin position="280"/>
        <end position="300"/>
    </location>
</feature>
<proteinExistence type="predicted"/>
<feature type="region of interest" description="Disordered" evidence="1">
    <location>
        <begin position="74"/>
        <end position="105"/>
    </location>
</feature>
<feature type="transmembrane region" description="Helical" evidence="2">
    <location>
        <begin position="320"/>
        <end position="340"/>
    </location>
</feature>
<reference evidence="3" key="1">
    <citation type="submission" date="2021-01" db="EMBL/GenBank/DDBJ databases">
        <title>Phytophthora aleatoria, a newly-described species from Pinus radiata is distinct from Phytophthora cactorum isolates based on comparative genomics.</title>
        <authorList>
            <person name="Mcdougal R."/>
            <person name="Panda P."/>
            <person name="Williams N."/>
            <person name="Studholme D.J."/>
        </authorList>
    </citation>
    <scope>NUCLEOTIDE SEQUENCE</scope>
    <source>
        <strain evidence="3">NZFS 4037</strain>
    </source>
</reference>